<evidence type="ECO:0000256" key="3">
    <source>
        <dbReference type="ARBA" id="ARBA00023139"/>
    </source>
</evidence>
<dbReference type="STRING" id="463040.CAL15_11045"/>
<keyword evidence="5 6" id="KW-0449">Lipoprotein</keyword>
<dbReference type="Proteomes" id="UP000194161">
    <property type="component" value="Chromosome"/>
</dbReference>
<evidence type="ECO:0000256" key="6">
    <source>
        <dbReference type="HAMAP-Rule" id="MF_01186"/>
    </source>
</evidence>
<dbReference type="GO" id="GO:0043165">
    <property type="term" value="P:Gram-negative-bacterium-type cell outer membrane assembly"/>
    <property type="evidence" value="ECO:0007669"/>
    <property type="project" value="UniProtKB-UniRule"/>
</dbReference>
<dbReference type="PANTHER" id="PTHR38098">
    <property type="entry name" value="LPS-ASSEMBLY LIPOPROTEIN LPTE"/>
    <property type="match status" value="1"/>
</dbReference>
<evidence type="ECO:0000256" key="4">
    <source>
        <dbReference type="ARBA" id="ARBA00023237"/>
    </source>
</evidence>
<evidence type="ECO:0000313" key="9">
    <source>
        <dbReference type="Proteomes" id="UP000194161"/>
    </source>
</evidence>
<dbReference type="PROSITE" id="PS51257">
    <property type="entry name" value="PROKAR_LIPOPROTEIN"/>
    <property type="match status" value="1"/>
</dbReference>
<comment type="similarity">
    <text evidence="6">Belongs to the LptE lipoprotein family.</text>
</comment>
<dbReference type="GO" id="GO:0015920">
    <property type="term" value="P:lipopolysaccharide transport"/>
    <property type="evidence" value="ECO:0007669"/>
    <property type="project" value="TreeGrafter"/>
</dbReference>
<dbReference type="GO" id="GO:0001530">
    <property type="term" value="F:lipopolysaccharide binding"/>
    <property type="evidence" value="ECO:0007669"/>
    <property type="project" value="TreeGrafter"/>
</dbReference>
<gene>
    <name evidence="6" type="primary">lptE</name>
    <name evidence="8" type="ORF">CAL15_11045</name>
</gene>
<evidence type="ECO:0000313" key="8">
    <source>
        <dbReference type="EMBL" id="ARP94872.1"/>
    </source>
</evidence>
<organism evidence="8 9">
    <name type="scientific">Bordetella genomosp. 13</name>
    <dbReference type="NCBI Taxonomy" id="463040"/>
    <lineage>
        <taxon>Bacteria</taxon>
        <taxon>Pseudomonadati</taxon>
        <taxon>Pseudomonadota</taxon>
        <taxon>Betaproteobacteria</taxon>
        <taxon>Burkholderiales</taxon>
        <taxon>Alcaligenaceae</taxon>
        <taxon>Bordetella</taxon>
    </lineage>
</organism>
<evidence type="ECO:0000256" key="2">
    <source>
        <dbReference type="ARBA" id="ARBA00023136"/>
    </source>
</evidence>
<sequence length="221" mass="24680">MNHARLAPSRPLPRALLRTAGLALVMLLAACGFKMRGETPLPFDSMYVNIPDNSRFGADVRRSLRASSPNTRLTDTPKEAQAILQQVNNTRGLRDVSLNAQGRVEEYELSIAFTFRLIDAKGNAIIPDTTLSAYQQMPYDDRAMQAKEDQIALLYDTMQQSLVSRLMRRLTAPDVREAVARLQQGAVDADSPVYDPSQVKPVPDVPEPWRSPSINDARPRY</sequence>
<dbReference type="GO" id="GO:1990351">
    <property type="term" value="C:transporter complex"/>
    <property type="evidence" value="ECO:0007669"/>
    <property type="project" value="TreeGrafter"/>
</dbReference>
<evidence type="ECO:0000256" key="7">
    <source>
        <dbReference type="SAM" id="MobiDB-lite"/>
    </source>
</evidence>
<dbReference type="Gene3D" id="3.30.160.150">
    <property type="entry name" value="Lipoprotein like domain"/>
    <property type="match status" value="1"/>
</dbReference>
<dbReference type="EMBL" id="CP021111">
    <property type="protein sequence ID" value="ARP94872.1"/>
    <property type="molecule type" value="Genomic_DNA"/>
</dbReference>
<comment type="subunit">
    <text evidence="6">Component of the lipopolysaccharide transport and assembly complex. Interacts with LptD.</text>
</comment>
<keyword evidence="2 6" id="KW-0472">Membrane</keyword>
<accession>A0A1W6ZC97</accession>
<evidence type="ECO:0000256" key="1">
    <source>
        <dbReference type="ARBA" id="ARBA00022729"/>
    </source>
</evidence>
<comment type="subcellular location">
    <subcellularLocation>
        <location evidence="6">Cell outer membrane</location>
        <topology evidence="6">Lipid-anchor</topology>
    </subcellularLocation>
</comment>
<dbReference type="AlphaFoldDB" id="A0A1W6ZC97"/>
<feature type="region of interest" description="Disordered" evidence="7">
    <location>
        <begin position="186"/>
        <end position="221"/>
    </location>
</feature>
<keyword evidence="1 6" id="KW-0732">Signal</keyword>
<comment type="function">
    <text evidence="6">Together with LptD, is involved in the assembly of lipopolysaccharide (LPS) at the surface of the outer membrane. Required for the proper assembly of LptD. Binds LPS and may serve as the LPS recognition site at the outer membrane.</text>
</comment>
<reference evidence="8 9" key="1">
    <citation type="submission" date="2017-05" db="EMBL/GenBank/DDBJ databases">
        <title>Complete and WGS of Bordetella genogroups.</title>
        <authorList>
            <person name="Spilker T."/>
            <person name="LiPuma J."/>
        </authorList>
    </citation>
    <scope>NUCLEOTIDE SEQUENCE [LARGE SCALE GENOMIC DNA]</scope>
    <source>
        <strain evidence="8 9">AU7206</strain>
    </source>
</reference>
<dbReference type="Pfam" id="PF04390">
    <property type="entry name" value="LptE"/>
    <property type="match status" value="1"/>
</dbReference>
<keyword evidence="3 6" id="KW-0564">Palmitate</keyword>
<dbReference type="PANTHER" id="PTHR38098:SF1">
    <property type="entry name" value="LPS-ASSEMBLY LIPOPROTEIN LPTE"/>
    <property type="match status" value="1"/>
</dbReference>
<keyword evidence="4 6" id="KW-0998">Cell outer membrane</keyword>
<dbReference type="GO" id="GO:0009279">
    <property type="term" value="C:cell outer membrane"/>
    <property type="evidence" value="ECO:0007669"/>
    <property type="project" value="UniProtKB-SubCell"/>
</dbReference>
<dbReference type="RefSeq" id="WP_086078639.1">
    <property type="nucleotide sequence ID" value="NZ_CP021111.1"/>
</dbReference>
<proteinExistence type="inferred from homology"/>
<evidence type="ECO:0000256" key="5">
    <source>
        <dbReference type="ARBA" id="ARBA00023288"/>
    </source>
</evidence>
<dbReference type="KEGG" id="bgm:CAL15_11045"/>
<dbReference type="HAMAP" id="MF_01186">
    <property type="entry name" value="LPS_assembly_LptE"/>
    <property type="match status" value="1"/>
</dbReference>
<protein>
    <recommendedName>
        <fullName evidence="6">LPS-assembly lipoprotein LptE</fullName>
    </recommendedName>
</protein>
<keyword evidence="9" id="KW-1185">Reference proteome</keyword>
<dbReference type="OrthoDB" id="5298094at2"/>
<dbReference type="InterPro" id="IPR007485">
    <property type="entry name" value="LPS_assembly_LptE"/>
</dbReference>
<name>A0A1W6ZC97_9BORD</name>